<gene>
    <name evidence="1" type="ORF">HMPREF1051_2925</name>
</gene>
<reference evidence="1 2" key="1">
    <citation type="submission" date="2012-04" db="EMBL/GenBank/DDBJ databases">
        <authorList>
            <person name="Harkins D.M."/>
            <person name="Madupu R."/>
            <person name="Durkin A.S."/>
            <person name="Torralba M."/>
            <person name="Methe B."/>
            <person name="Sutton G.G."/>
            <person name="Nelson K.E."/>
        </authorList>
    </citation>
    <scope>NUCLEOTIDE SEQUENCE [LARGE SCALE GENOMIC DNA]</scope>
    <source>
        <strain evidence="1 2">VK64</strain>
    </source>
</reference>
<accession>I2NUG9</accession>
<name>I2NUG9_NEISI</name>
<dbReference type="PATRIC" id="fig|1095748.3.peg.900"/>
<dbReference type="EMBL" id="AJMT01000067">
    <property type="protein sequence ID" value="EIG29480.1"/>
    <property type="molecule type" value="Genomic_DNA"/>
</dbReference>
<dbReference type="Proteomes" id="UP000004473">
    <property type="component" value="Unassembled WGS sequence"/>
</dbReference>
<protein>
    <submittedName>
        <fullName evidence="1">Uncharacterized protein</fullName>
    </submittedName>
</protein>
<sequence>MFHYSFIKTKRSSETISDDLFMRLYLYFYSHSIVAGGLPLTS</sequence>
<dbReference type="AlphaFoldDB" id="I2NUG9"/>
<comment type="caution">
    <text evidence="1">The sequence shown here is derived from an EMBL/GenBank/DDBJ whole genome shotgun (WGS) entry which is preliminary data.</text>
</comment>
<proteinExistence type="predicted"/>
<evidence type="ECO:0000313" key="1">
    <source>
        <dbReference type="EMBL" id="EIG29480.1"/>
    </source>
</evidence>
<organism evidence="1 2">
    <name type="scientific">Neisseria sicca VK64</name>
    <dbReference type="NCBI Taxonomy" id="1095748"/>
    <lineage>
        <taxon>Bacteria</taxon>
        <taxon>Pseudomonadati</taxon>
        <taxon>Pseudomonadota</taxon>
        <taxon>Betaproteobacteria</taxon>
        <taxon>Neisseriales</taxon>
        <taxon>Neisseriaceae</taxon>
        <taxon>Neisseria</taxon>
    </lineage>
</organism>
<evidence type="ECO:0000313" key="2">
    <source>
        <dbReference type="Proteomes" id="UP000004473"/>
    </source>
</evidence>